<reference evidence="4" key="1">
    <citation type="submission" date="2015-09" db="EMBL/GenBank/DDBJ databases">
        <authorList>
            <consortium name="Pathogen Informatics"/>
        </authorList>
    </citation>
    <scope>NUCLEOTIDE SEQUENCE [LARGE SCALE GENOMIC DNA]</scope>
    <source>
        <strain evidence="4">Lake Konstanz</strain>
    </source>
</reference>
<dbReference type="VEuPathDB" id="TriTrypDB:BSAL_42685"/>
<name>A0A0S4JPE9_BODSA</name>
<protein>
    <recommendedName>
        <fullName evidence="5">GPI-anchored surface protein</fullName>
    </recommendedName>
</protein>
<dbReference type="AlphaFoldDB" id="A0A0S4JPE9"/>
<keyword evidence="2" id="KW-0732">Signal</keyword>
<organism evidence="3 4">
    <name type="scientific">Bodo saltans</name>
    <name type="common">Flagellated protozoan</name>
    <dbReference type="NCBI Taxonomy" id="75058"/>
    <lineage>
        <taxon>Eukaryota</taxon>
        <taxon>Discoba</taxon>
        <taxon>Euglenozoa</taxon>
        <taxon>Kinetoplastea</taxon>
        <taxon>Metakinetoplastina</taxon>
        <taxon>Eubodonida</taxon>
        <taxon>Bodonidae</taxon>
        <taxon>Bodo</taxon>
    </lineage>
</organism>
<gene>
    <name evidence="3" type="ORF">BSAL_42685</name>
</gene>
<keyword evidence="4" id="KW-1185">Reference proteome</keyword>
<feature type="region of interest" description="Disordered" evidence="1">
    <location>
        <begin position="482"/>
        <end position="509"/>
    </location>
</feature>
<feature type="chain" id="PRO_5006622607" description="GPI-anchored surface protein" evidence="2">
    <location>
        <begin position="38"/>
        <end position="620"/>
    </location>
</feature>
<feature type="signal peptide" evidence="2">
    <location>
        <begin position="1"/>
        <end position="37"/>
    </location>
</feature>
<dbReference type="EMBL" id="CYKH01002151">
    <property type="protein sequence ID" value="CUG93399.1"/>
    <property type="molecule type" value="Genomic_DNA"/>
</dbReference>
<proteinExistence type="predicted"/>
<accession>A0A0S4JPE9</accession>
<evidence type="ECO:0000256" key="2">
    <source>
        <dbReference type="SAM" id="SignalP"/>
    </source>
</evidence>
<evidence type="ECO:0008006" key="5">
    <source>
        <dbReference type="Google" id="ProtNLM"/>
    </source>
</evidence>
<sequence>MIRGFVRLLIRRLLQRIIEFTLRLFLLFGFRFDPVSACVHPRTARRTSETSASIRNQLAKPVGSDTPTMTLAADLSTPSEDFEVSRRVAALLSFFCLRLPLLLGGEPQSKSLLRHYISITDTKTAQFRKTKLPCGAIVFCVNLALNDDQKTPDAKRSGAVAFVGSPWDSVKELETLCLHIAVTTQRDVVLSIAHFSHERISVQDAVNSVLSKWIAASEFLSTPSLTIMASSYASSIALHAALRAPFQDGLPPIRGLLLVDPLVAVTMPQQAATKKPLPAVPGEIPAADTLALDAGTMKQLLVDSAIRACRCEPAAVSLAQNEINSSHLLDWFPPPLDDTFCVPLLLVYDPDGIWTQEMIAYFSKWTGCNGLVEGITYRTPSMFSSTFMRKEKTPSPVSDASATPSSTDLSPTLDIVCSHLTLWLSDVSSSIDDDTCSSRPLSACSTPWANSSRGRPFHDPHQKTSVDSMEGVFSRFPAPSSIVQQRKMQPQPHYAPTTDDVSNQQPRNSHFGIGGILRNISALPRQLDLTPLFGYKSALETTVEGESMQHQQQHILMGTPPLWKPQLGENLPRVASSGLHLDSLDCHPALKGIPNVFSRSLASDDALLGSGGGESTPLSH</sequence>
<feature type="compositionally biased region" description="Polar residues" evidence="1">
    <location>
        <begin position="499"/>
        <end position="508"/>
    </location>
</feature>
<dbReference type="Proteomes" id="UP000051952">
    <property type="component" value="Unassembled WGS sequence"/>
</dbReference>
<evidence type="ECO:0000256" key="1">
    <source>
        <dbReference type="SAM" id="MobiDB-lite"/>
    </source>
</evidence>
<evidence type="ECO:0000313" key="3">
    <source>
        <dbReference type="EMBL" id="CUG93399.1"/>
    </source>
</evidence>
<evidence type="ECO:0000313" key="4">
    <source>
        <dbReference type="Proteomes" id="UP000051952"/>
    </source>
</evidence>